<dbReference type="EMBL" id="BGPR01112496">
    <property type="protein sequence ID" value="GBM95268.1"/>
    <property type="molecule type" value="Genomic_DNA"/>
</dbReference>
<reference evidence="1 2" key="1">
    <citation type="journal article" date="2019" name="Sci. Rep.">
        <title>Orb-weaving spider Araneus ventricosus genome elucidates the spidroin gene catalogue.</title>
        <authorList>
            <person name="Kono N."/>
            <person name="Nakamura H."/>
            <person name="Ohtoshi R."/>
            <person name="Moran D.A.P."/>
            <person name="Shinohara A."/>
            <person name="Yoshida Y."/>
            <person name="Fujiwara M."/>
            <person name="Mori M."/>
            <person name="Tomita M."/>
            <person name="Arakawa K."/>
        </authorList>
    </citation>
    <scope>NUCLEOTIDE SEQUENCE [LARGE SCALE GENOMIC DNA]</scope>
</reference>
<keyword evidence="2" id="KW-1185">Reference proteome</keyword>
<sequence>MSLRKFHPLSLSVIDFTPAARAFFLRVAHPDVFGEERSFHRIRTVPVVIVAFEMESECPLFSIEQLGRFRILRSLYFNGLRNQRVKERWNNFIIA</sequence>
<dbReference type="Proteomes" id="UP000499080">
    <property type="component" value="Unassembled WGS sequence"/>
</dbReference>
<dbReference type="AlphaFoldDB" id="A0A4Y2K0G3"/>
<evidence type="ECO:0000313" key="2">
    <source>
        <dbReference type="Proteomes" id="UP000499080"/>
    </source>
</evidence>
<name>A0A4Y2K0G3_ARAVE</name>
<evidence type="ECO:0000313" key="1">
    <source>
        <dbReference type="EMBL" id="GBM95268.1"/>
    </source>
</evidence>
<protein>
    <submittedName>
        <fullName evidence="1">Uncharacterized protein</fullName>
    </submittedName>
</protein>
<comment type="caution">
    <text evidence="1">The sequence shown here is derived from an EMBL/GenBank/DDBJ whole genome shotgun (WGS) entry which is preliminary data.</text>
</comment>
<gene>
    <name evidence="1" type="ORF">AVEN_143142_1</name>
</gene>
<organism evidence="1 2">
    <name type="scientific">Araneus ventricosus</name>
    <name type="common">Orbweaver spider</name>
    <name type="synonym">Epeira ventricosa</name>
    <dbReference type="NCBI Taxonomy" id="182803"/>
    <lineage>
        <taxon>Eukaryota</taxon>
        <taxon>Metazoa</taxon>
        <taxon>Ecdysozoa</taxon>
        <taxon>Arthropoda</taxon>
        <taxon>Chelicerata</taxon>
        <taxon>Arachnida</taxon>
        <taxon>Araneae</taxon>
        <taxon>Araneomorphae</taxon>
        <taxon>Entelegynae</taxon>
        <taxon>Araneoidea</taxon>
        <taxon>Araneidae</taxon>
        <taxon>Araneus</taxon>
    </lineage>
</organism>
<accession>A0A4Y2K0G3</accession>
<proteinExistence type="predicted"/>